<organism evidence="2 3">
    <name type="scientific">Bacillus cabrialesii subsp. tritici</name>
    <dbReference type="NCBI Taxonomy" id="2944916"/>
    <lineage>
        <taxon>Bacteria</taxon>
        <taxon>Bacillati</taxon>
        <taxon>Bacillota</taxon>
        <taxon>Bacilli</taxon>
        <taxon>Bacillales</taxon>
        <taxon>Bacillaceae</taxon>
        <taxon>Bacillus</taxon>
        <taxon>Bacillus cabrialesii</taxon>
    </lineage>
</organism>
<dbReference type="EMBL" id="JAHBMK020000001">
    <property type="protein sequence ID" value="MDO8223950.1"/>
    <property type="molecule type" value="Genomic_DNA"/>
</dbReference>
<feature type="transmembrane region" description="Helical" evidence="1">
    <location>
        <begin position="7"/>
        <end position="26"/>
    </location>
</feature>
<accession>A0ABT9DGZ7</accession>
<sequence length="79" mass="8693">MKLIKVLSYIYPLIISGAVFIDFTYAVKNFDKVLDGAITFSSIVLGFLGALLGILISIKDSAIVSAIFESKEKNIKLFF</sequence>
<evidence type="ECO:0000313" key="2">
    <source>
        <dbReference type="EMBL" id="MDO8223950.1"/>
    </source>
</evidence>
<keyword evidence="1" id="KW-0812">Transmembrane</keyword>
<name>A0ABT9DGZ7_9BACI</name>
<proteinExistence type="predicted"/>
<dbReference type="Proteomes" id="UP001177121">
    <property type="component" value="Unassembled WGS sequence"/>
</dbReference>
<comment type="caution">
    <text evidence="2">The sequence shown here is derived from an EMBL/GenBank/DDBJ whole genome shotgun (WGS) entry which is preliminary data.</text>
</comment>
<dbReference type="RefSeq" id="WP_213402276.1">
    <property type="nucleotide sequence ID" value="NZ_JAHBMK020000001.1"/>
</dbReference>
<reference evidence="2" key="1">
    <citation type="submission" date="2023-07" db="EMBL/GenBank/DDBJ databases">
        <title>Biological control against Fusarium languescens, the causal agent of wilt in Jalapeno peppers, by a novel bacterial subspecies: Bacillus cabrialesii subsp. tritici TSO2.</title>
        <authorList>
            <person name="Montoya-Martinez A.C."/>
            <person name="Figueroa-Brambila K.M."/>
            <person name="Escalante-Beltran A."/>
            <person name="Lopez-Montoya N.D."/>
            <person name="Valenzuela-Ruiz V."/>
            <person name="Parra-Cota F.I."/>
            <person name="Estrada Alvarado M.I."/>
            <person name="De Los Santos Villalobos S."/>
        </authorList>
    </citation>
    <scope>NUCLEOTIDE SEQUENCE</scope>
    <source>
        <strain evidence="2">TSO2</strain>
    </source>
</reference>
<gene>
    <name evidence="2" type="ORF">KHP33_003555</name>
</gene>
<keyword evidence="1" id="KW-0472">Membrane</keyword>
<keyword evidence="3" id="KW-1185">Reference proteome</keyword>
<keyword evidence="1" id="KW-1133">Transmembrane helix</keyword>
<evidence type="ECO:0000256" key="1">
    <source>
        <dbReference type="SAM" id="Phobius"/>
    </source>
</evidence>
<protein>
    <submittedName>
        <fullName evidence="2">Uncharacterized protein</fullName>
    </submittedName>
</protein>
<evidence type="ECO:0000313" key="3">
    <source>
        <dbReference type="Proteomes" id="UP001177121"/>
    </source>
</evidence>
<feature type="transmembrane region" description="Helical" evidence="1">
    <location>
        <begin position="38"/>
        <end position="58"/>
    </location>
</feature>